<protein>
    <submittedName>
        <fullName evidence="1">Uncharacterized protein</fullName>
    </submittedName>
</protein>
<evidence type="ECO:0000313" key="1">
    <source>
        <dbReference type="EMBL" id="MBX58307.1"/>
    </source>
</evidence>
<dbReference type="AlphaFoldDB" id="A0A2P2PU80"/>
<organism evidence="1">
    <name type="scientific">Rhizophora mucronata</name>
    <name type="common">Asiatic mangrove</name>
    <dbReference type="NCBI Taxonomy" id="61149"/>
    <lineage>
        <taxon>Eukaryota</taxon>
        <taxon>Viridiplantae</taxon>
        <taxon>Streptophyta</taxon>
        <taxon>Embryophyta</taxon>
        <taxon>Tracheophyta</taxon>
        <taxon>Spermatophyta</taxon>
        <taxon>Magnoliopsida</taxon>
        <taxon>eudicotyledons</taxon>
        <taxon>Gunneridae</taxon>
        <taxon>Pentapetalae</taxon>
        <taxon>rosids</taxon>
        <taxon>fabids</taxon>
        <taxon>Malpighiales</taxon>
        <taxon>Rhizophoraceae</taxon>
        <taxon>Rhizophora</taxon>
    </lineage>
</organism>
<sequence length="68" mass="7757">MLSSLSVCLGFRLYAFSPLSLGLVPFILIQVNHSFPFRIVIFLTRFELEVLFKIHFSGGSCFGLCWLK</sequence>
<accession>A0A2P2PU80</accession>
<name>A0A2P2PU80_RHIMU</name>
<reference evidence="1" key="1">
    <citation type="submission" date="2018-02" db="EMBL/GenBank/DDBJ databases">
        <title>Rhizophora mucronata_Transcriptome.</title>
        <authorList>
            <person name="Meera S.P."/>
            <person name="Sreeshan A."/>
            <person name="Augustine A."/>
        </authorList>
    </citation>
    <scope>NUCLEOTIDE SEQUENCE</scope>
    <source>
        <tissue evidence="1">Leaf</tissue>
    </source>
</reference>
<proteinExistence type="predicted"/>
<dbReference type="EMBL" id="GGEC01077823">
    <property type="protein sequence ID" value="MBX58307.1"/>
    <property type="molecule type" value="Transcribed_RNA"/>
</dbReference>